<dbReference type="PANTHER" id="PTHR47245:SF1">
    <property type="entry name" value="FOLDASE PROTEIN PRSA"/>
    <property type="match status" value="1"/>
</dbReference>
<dbReference type="RefSeq" id="WP_210044752.1">
    <property type="nucleotide sequence ID" value="NZ_JBHLVU010000077.1"/>
</dbReference>
<dbReference type="InterPro" id="IPR046357">
    <property type="entry name" value="PPIase_dom_sf"/>
</dbReference>
<dbReference type="InterPro" id="IPR050245">
    <property type="entry name" value="PrsA_foldase"/>
</dbReference>
<accession>A0ABS7BXS9</accession>
<proteinExistence type="predicted"/>
<reference evidence="6 7" key="1">
    <citation type="submission" date="2021-07" db="EMBL/GenBank/DDBJ databases">
        <title>Paenibacillus radiodurans sp. nov., isolated from the southeastern edge of Tengger Desert.</title>
        <authorList>
            <person name="Zhang G."/>
        </authorList>
    </citation>
    <scope>NUCLEOTIDE SEQUENCE [LARGE SCALE GENOMIC DNA]</scope>
    <source>
        <strain evidence="6 7">CCM 7311</strain>
    </source>
</reference>
<sequence length="369" mass="42244">MTKRKSIKTKAAQNHAAMPVKKRFILLLLSVIAAVLGTAAVAVSTLSETDFKQVAAVNGEPIAARELETQMKRLKPDVQNYFRVQYDARINADFWSGDFNGENPMKILRERALDEAVRRKIELLLAKEHNLVDFSSYKDMLNQLEIENGRRKSAIAKGEVVYGPGAYSESEYYNHIMSNLRLNLKDLLSRSDKDLFFVTENEARSSYLDNEDRWSSKDVSYKILKISIPYRTQEHMEDAYSKAQNALADLDKGMSFDDASKKYNESSKILTQTFNQDSYRSDVRSAFNLRSAAESLQINEYSKEILEDNGSYNLIMLTSKENGEPEAYAQNKNAVKSMVIDEKYEAYIKELIKKAEIKINEKNYNKTTF</sequence>
<dbReference type="Proteomes" id="UP001519887">
    <property type="component" value="Unassembled WGS sequence"/>
</dbReference>
<evidence type="ECO:0000256" key="4">
    <source>
        <dbReference type="ARBA" id="ARBA00023110"/>
    </source>
</evidence>
<dbReference type="SUPFAM" id="SSF109998">
    <property type="entry name" value="Triger factor/SurA peptide-binding domain-like"/>
    <property type="match status" value="1"/>
</dbReference>
<evidence type="ECO:0000256" key="3">
    <source>
        <dbReference type="ARBA" id="ARBA00022729"/>
    </source>
</evidence>
<keyword evidence="5" id="KW-0413">Isomerase</keyword>
<name>A0ABS7BXS9_9BACL</name>
<evidence type="ECO:0000313" key="7">
    <source>
        <dbReference type="Proteomes" id="UP001519887"/>
    </source>
</evidence>
<dbReference type="EMBL" id="JAHZIK010000076">
    <property type="protein sequence ID" value="MBW7453457.1"/>
    <property type="molecule type" value="Genomic_DNA"/>
</dbReference>
<keyword evidence="4" id="KW-0697">Rotamase</keyword>
<dbReference type="PANTHER" id="PTHR47245">
    <property type="entry name" value="PEPTIDYLPROLYL ISOMERASE"/>
    <property type="match status" value="1"/>
</dbReference>
<evidence type="ECO:0000256" key="5">
    <source>
        <dbReference type="ARBA" id="ARBA00023235"/>
    </source>
</evidence>
<evidence type="ECO:0000313" key="6">
    <source>
        <dbReference type="EMBL" id="MBW7453457.1"/>
    </source>
</evidence>
<comment type="caution">
    <text evidence="6">The sequence shown here is derived from an EMBL/GenBank/DDBJ whole genome shotgun (WGS) entry which is preliminary data.</text>
</comment>
<evidence type="ECO:0000256" key="1">
    <source>
        <dbReference type="ARBA" id="ARBA00000971"/>
    </source>
</evidence>
<organism evidence="6 7">
    <name type="scientific">Paenibacillus sepulcri</name>
    <dbReference type="NCBI Taxonomy" id="359917"/>
    <lineage>
        <taxon>Bacteria</taxon>
        <taxon>Bacillati</taxon>
        <taxon>Bacillota</taxon>
        <taxon>Bacilli</taxon>
        <taxon>Bacillales</taxon>
        <taxon>Paenibacillaceae</taxon>
        <taxon>Paenibacillus</taxon>
    </lineage>
</organism>
<protein>
    <recommendedName>
        <fullName evidence="2">peptidylprolyl isomerase</fullName>
        <ecNumber evidence="2">5.2.1.8</ecNumber>
    </recommendedName>
</protein>
<gene>
    <name evidence="6" type="ORF">K0U00_05330</name>
</gene>
<evidence type="ECO:0000256" key="2">
    <source>
        <dbReference type="ARBA" id="ARBA00013194"/>
    </source>
</evidence>
<comment type="catalytic activity">
    <reaction evidence="1">
        <text>[protein]-peptidylproline (omega=180) = [protein]-peptidylproline (omega=0)</text>
        <dbReference type="Rhea" id="RHEA:16237"/>
        <dbReference type="Rhea" id="RHEA-COMP:10747"/>
        <dbReference type="Rhea" id="RHEA-COMP:10748"/>
        <dbReference type="ChEBI" id="CHEBI:83833"/>
        <dbReference type="ChEBI" id="CHEBI:83834"/>
        <dbReference type="EC" id="5.2.1.8"/>
    </reaction>
</comment>
<keyword evidence="7" id="KW-1185">Reference proteome</keyword>
<keyword evidence="3" id="KW-0732">Signal</keyword>
<dbReference type="Gene3D" id="3.10.50.40">
    <property type="match status" value="1"/>
</dbReference>
<dbReference type="EC" id="5.2.1.8" evidence="2"/>
<dbReference type="InterPro" id="IPR027304">
    <property type="entry name" value="Trigger_fact/SurA_dom_sf"/>
</dbReference>
<dbReference type="SUPFAM" id="SSF54534">
    <property type="entry name" value="FKBP-like"/>
    <property type="match status" value="1"/>
</dbReference>